<dbReference type="GO" id="GO:0003700">
    <property type="term" value="F:DNA-binding transcription factor activity"/>
    <property type="evidence" value="ECO:0007669"/>
    <property type="project" value="InterPro"/>
</dbReference>
<dbReference type="Proteomes" id="UP000321820">
    <property type="component" value="Chromosome"/>
</dbReference>
<evidence type="ECO:0000259" key="1">
    <source>
        <dbReference type="Pfam" id="PF12802"/>
    </source>
</evidence>
<dbReference type="InterPro" id="IPR000835">
    <property type="entry name" value="HTH_MarR-typ"/>
</dbReference>
<reference evidence="2 3" key="1">
    <citation type="submission" date="2019-08" db="EMBL/GenBank/DDBJ databases">
        <title>Complete genome sequence of Terriglobus albidus strain ORNL.</title>
        <authorList>
            <person name="Podar M."/>
        </authorList>
    </citation>
    <scope>NUCLEOTIDE SEQUENCE [LARGE SCALE GENOMIC DNA]</scope>
    <source>
        <strain evidence="2 3">ORNL</strain>
    </source>
</reference>
<dbReference type="SUPFAM" id="SSF46785">
    <property type="entry name" value="Winged helix' DNA-binding domain"/>
    <property type="match status" value="1"/>
</dbReference>
<dbReference type="OrthoDB" id="165131at2"/>
<evidence type="ECO:0000313" key="2">
    <source>
        <dbReference type="EMBL" id="QEE29710.1"/>
    </source>
</evidence>
<proteinExistence type="predicted"/>
<dbReference type="Pfam" id="PF12802">
    <property type="entry name" value="MarR_2"/>
    <property type="match status" value="1"/>
</dbReference>
<protein>
    <submittedName>
        <fullName evidence="2">Winged helix-turn-helix transcriptional regulator</fullName>
    </submittedName>
</protein>
<dbReference type="InterPro" id="IPR036390">
    <property type="entry name" value="WH_DNA-bd_sf"/>
</dbReference>
<dbReference type="AlphaFoldDB" id="A0A5B9EG03"/>
<evidence type="ECO:0000313" key="3">
    <source>
        <dbReference type="Proteomes" id="UP000321820"/>
    </source>
</evidence>
<name>A0A5B9EG03_9BACT</name>
<keyword evidence="3" id="KW-1185">Reference proteome</keyword>
<gene>
    <name evidence="2" type="ORF">FTW19_18010</name>
</gene>
<organism evidence="2 3">
    <name type="scientific">Terriglobus albidus</name>
    <dbReference type="NCBI Taxonomy" id="1592106"/>
    <lineage>
        <taxon>Bacteria</taxon>
        <taxon>Pseudomonadati</taxon>
        <taxon>Acidobacteriota</taxon>
        <taxon>Terriglobia</taxon>
        <taxon>Terriglobales</taxon>
        <taxon>Acidobacteriaceae</taxon>
        <taxon>Terriglobus</taxon>
    </lineage>
</organism>
<dbReference type="EMBL" id="CP042806">
    <property type="protein sequence ID" value="QEE29710.1"/>
    <property type="molecule type" value="Genomic_DNA"/>
</dbReference>
<accession>A0A5B9EG03</accession>
<sequence length="135" mass="15039">MTALPELPCACMSARRLARILTRLYAEEMVGHMEPAQFGLLQMMEHMPLCTQAGLAHALCMDKTTVSRDIAVMKKRGWVEGGRGGLRVTPIGRRLLADTMPHWQRAQKRLRKALGDDGWQALFAAMRAVSYEASA</sequence>
<dbReference type="RefSeq" id="WP_147648971.1">
    <property type="nucleotide sequence ID" value="NZ_CP042806.1"/>
</dbReference>
<dbReference type="InterPro" id="IPR036388">
    <property type="entry name" value="WH-like_DNA-bd_sf"/>
</dbReference>
<dbReference type="Gene3D" id="1.10.10.10">
    <property type="entry name" value="Winged helix-like DNA-binding domain superfamily/Winged helix DNA-binding domain"/>
    <property type="match status" value="1"/>
</dbReference>
<feature type="domain" description="HTH marR-type" evidence="1">
    <location>
        <begin position="33"/>
        <end position="80"/>
    </location>
</feature>
<dbReference type="KEGG" id="talb:FTW19_18010"/>